<reference evidence="4 5" key="1">
    <citation type="submission" date="2017-04" db="EMBL/GenBank/DDBJ databases">
        <authorList>
            <person name="Afonso C.L."/>
            <person name="Miller P.J."/>
            <person name="Scott M.A."/>
            <person name="Spackman E."/>
            <person name="Goraichik I."/>
            <person name="Dimitrov K.M."/>
            <person name="Suarez D.L."/>
            <person name="Swayne D.E."/>
        </authorList>
    </citation>
    <scope>NUCLEOTIDE SEQUENCE [LARGE SCALE GENOMIC DNA]</scope>
    <source>
        <strain evidence="5">XA(T)</strain>
    </source>
</reference>
<sequence length="245" mass="25165">MTDIVPLEPSGSALDHAGIIARYAPADRGRTTVRVNFIASVDGSATVSGLSGGLGGDADKTVFDTLRGLADVVLAAAGTVRKEGYGALVTPDPMREWRSATGLAAHPVMAVVSGSLDLDPDDDLFAKAPERPIVYTVESAPADAVERLAEVADVVVAGDEQVDPERVVADLAARGLHQILCEGGPSLFGAFIDAGAVDELCLTVSPLLEGGAGPRIARGSAAPTPLRLAHVLAADSVLLTRWVRA</sequence>
<name>A0A1X9LPM2_9MICO</name>
<dbReference type="GO" id="GO:0008703">
    <property type="term" value="F:5-amino-6-(5-phosphoribosylamino)uracil reductase activity"/>
    <property type="evidence" value="ECO:0007669"/>
    <property type="project" value="InterPro"/>
</dbReference>
<evidence type="ECO:0000256" key="3">
    <source>
        <dbReference type="ARBA" id="ARBA00023002"/>
    </source>
</evidence>
<dbReference type="PANTHER" id="PTHR38011:SF7">
    <property type="entry name" value="2,5-DIAMINO-6-RIBOSYLAMINO-4(3H)-PYRIMIDINONE 5'-PHOSPHATE REDUCTASE"/>
    <property type="match status" value="1"/>
</dbReference>
<evidence type="ECO:0000313" key="5">
    <source>
        <dbReference type="Proteomes" id="UP000192775"/>
    </source>
</evidence>
<organism evidence="4 5">
    <name type="scientific">Cnuibacter physcomitrellae</name>
    <dbReference type="NCBI Taxonomy" id="1619308"/>
    <lineage>
        <taxon>Bacteria</taxon>
        <taxon>Bacillati</taxon>
        <taxon>Actinomycetota</taxon>
        <taxon>Actinomycetes</taxon>
        <taxon>Micrococcales</taxon>
        <taxon>Microbacteriaceae</taxon>
        <taxon>Cnuibacter</taxon>
    </lineage>
</organism>
<dbReference type="InterPro" id="IPR002734">
    <property type="entry name" value="RibDG_C"/>
</dbReference>
<dbReference type="Pfam" id="PF01872">
    <property type="entry name" value="RibD_C"/>
    <property type="match status" value="1"/>
</dbReference>
<protein>
    <submittedName>
        <fullName evidence="4">Uncharacterized protein</fullName>
    </submittedName>
</protein>
<dbReference type="SUPFAM" id="SSF53597">
    <property type="entry name" value="Dihydrofolate reductase-like"/>
    <property type="match status" value="1"/>
</dbReference>
<dbReference type="Proteomes" id="UP000192775">
    <property type="component" value="Chromosome"/>
</dbReference>
<dbReference type="EMBL" id="CP020715">
    <property type="protein sequence ID" value="ARJ05069.1"/>
    <property type="molecule type" value="Genomic_DNA"/>
</dbReference>
<proteinExistence type="predicted"/>
<evidence type="ECO:0000256" key="2">
    <source>
        <dbReference type="ARBA" id="ARBA00022857"/>
    </source>
</evidence>
<dbReference type="InterPro" id="IPR050765">
    <property type="entry name" value="Riboflavin_Biosynth_HTPR"/>
</dbReference>
<dbReference type="Gene3D" id="3.40.430.10">
    <property type="entry name" value="Dihydrofolate Reductase, subunit A"/>
    <property type="match status" value="1"/>
</dbReference>
<accession>A0A1X9LPM2</accession>
<keyword evidence="5" id="KW-1185">Reference proteome</keyword>
<dbReference type="RefSeq" id="WP_085019207.1">
    <property type="nucleotide sequence ID" value="NZ_BMHD01000001.1"/>
</dbReference>
<dbReference type="AlphaFoldDB" id="A0A1X9LPM2"/>
<dbReference type="PANTHER" id="PTHR38011">
    <property type="entry name" value="DIHYDROFOLATE REDUCTASE FAMILY PROTEIN (AFU_ORTHOLOGUE AFUA_8G06820)"/>
    <property type="match status" value="1"/>
</dbReference>
<comment type="pathway">
    <text evidence="1">Cofactor biosynthesis; riboflavin biosynthesis.</text>
</comment>
<dbReference type="NCBIfam" id="NF010663">
    <property type="entry name" value="PRK14059.1-1"/>
    <property type="match status" value="1"/>
</dbReference>
<evidence type="ECO:0000313" key="4">
    <source>
        <dbReference type="EMBL" id="ARJ05069.1"/>
    </source>
</evidence>
<keyword evidence="2" id="KW-0521">NADP</keyword>
<gene>
    <name evidence="4" type="ORF">B5808_07525</name>
</gene>
<dbReference type="GO" id="GO:0009231">
    <property type="term" value="P:riboflavin biosynthetic process"/>
    <property type="evidence" value="ECO:0007669"/>
    <property type="project" value="InterPro"/>
</dbReference>
<dbReference type="STRING" id="1619308.B5808_07525"/>
<dbReference type="InterPro" id="IPR024072">
    <property type="entry name" value="DHFR-like_dom_sf"/>
</dbReference>
<evidence type="ECO:0000256" key="1">
    <source>
        <dbReference type="ARBA" id="ARBA00005104"/>
    </source>
</evidence>
<dbReference type="KEGG" id="cphy:B5808_07525"/>
<keyword evidence="3" id="KW-0560">Oxidoreductase</keyword>